<dbReference type="Gene3D" id="3.40.1090.10">
    <property type="entry name" value="Cytosolic phospholipase A2 catalytic domain"/>
    <property type="match status" value="2"/>
</dbReference>
<dbReference type="SUPFAM" id="SSF52047">
    <property type="entry name" value="RNI-like"/>
    <property type="match status" value="1"/>
</dbReference>
<feature type="active site" description="Proton acceptor" evidence="2">
    <location>
        <position position="157"/>
    </location>
</feature>
<feature type="domain" description="PNPLA" evidence="4">
    <location>
        <begin position="3"/>
        <end position="170"/>
    </location>
</feature>
<evidence type="ECO:0000256" key="2">
    <source>
        <dbReference type="PROSITE-ProRule" id="PRU01161"/>
    </source>
</evidence>
<feature type="compositionally biased region" description="Low complexity" evidence="3">
    <location>
        <begin position="1026"/>
        <end position="1043"/>
    </location>
</feature>
<keyword evidence="1 2" id="KW-0443">Lipid metabolism</keyword>
<feature type="short sequence motif" description="DGA/G" evidence="2">
    <location>
        <begin position="157"/>
        <end position="159"/>
    </location>
</feature>
<evidence type="ECO:0000313" key="5">
    <source>
        <dbReference type="Proteomes" id="UP001652582"/>
    </source>
</evidence>
<dbReference type="Pfam" id="PF13516">
    <property type="entry name" value="LRR_6"/>
    <property type="match status" value="2"/>
</dbReference>
<gene>
    <name evidence="6" type="primary">LOC112053492</name>
</gene>
<dbReference type="Gene3D" id="3.80.10.10">
    <property type="entry name" value="Ribonuclease Inhibitor"/>
    <property type="match status" value="2"/>
</dbReference>
<dbReference type="InterPro" id="IPR002641">
    <property type="entry name" value="PNPLA_dom"/>
</dbReference>
<dbReference type="CDD" id="cd07218">
    <property type="entry name" value="Pat_iPLA2"/>
    <property type="match status" value="1"/>
</dbReference>
<evidence type="ECO:0000256" key="1">
    <source>
        <dbReference type="ARBA" id="ARBA00023098"/>
    </source>
</evidence>
<reference evidence="6" key="1">
    <citation type="submission" date="2025-08" db="UniProtKB">
        <authorList>
            <consortium name="RefSeq"/>
        </authorList>
    </citation>
    <scope>IDENTIFICATION</scope>
</reference>
<feature type="active site" description="Nucleophile" evidence="2">
    <location>
        <position position="38"/>
    </location>
</feature>
<feature type="short sequence motif" description="GXSXG" evidence="2">
    <location>
        <begin position="36"/>
        <end position="40"/>
    </location>
</feature>
<evidence type="ECO:0000256" key="3">
    <source>
        <dbReference type="SAM" id="MobiDB-lite"/>
    </source>
</evidence>
<feature type="short sequence motif" description="GXGXXG" evidence="2">
    <location>
        <begin position="7"/>
        <end position="12"/>
    </location>
</feature>
<organism evidence="5 6">
    <name type="scientific">Bicyclus anynana</name>
    <name type="common">Squinting bush brown butterfly</name>
    <dbReference type="NCBI Taxonomy" id="110368"/>
    <lineage>
        <taxon>Eukaryota</taxon>
        <taxon>Metazoa</taxon>
        <taxon>Ecdysozoa</taxon>
        <taxon>Arthropoda</taxon>
        <taxon>Hexapoda</taxon>
        <taxon>Insecta</taxon>
        <taxon>Pterygota</taxon>
        <taxon>Neoptera</taxon>
        <taxon>Endopterygota</taxon>
        <taxon>Lepidoptera</taxon>
        <taxon>Glossata</taxon>
        <taxon>Ditrysia</taxon>
        <taxon>Papilionoidea</taxon>
        <taxon>Nymphalidae</taxon>
        <taxon>Satyrinae</taxon>
        <taxon>Satyrini</taxon>
        <taxon>Mycalesina</taxon>
        <taxon>Bicyclus</taxon>
    </lineage>
</organism>
<dbReference type="SMART" id="SM00368">
    <property type="entry name" value="LRR_RI"/>
    <property type="match status" value="5"/>
</dbReference>
<feature type="region of interest" description="Disordered" evidence="3">
    <location>
        <begin position="1064"/>
        <end position="1083"/>
    </location>
</feature>
<dbReference type="Pfam" id="PF01734">
    <property type="entry name" value="Patatin"/>
    <property type="match status" value="1"/>
</dbReference>
<dbReference type="InterPro" id="IPR026212">
    <property type="entry name" value="Cep78"/>
</dbReference>
<dbReference type="InterPro" id="IPR016035">
    <property type="entry name" value="Acyl_Trfase/lysoPLipase"/>
</dbReference>
<feature type="region of interest" description="Disordered" evidence="3">
    <location>
        <begin position="849"/>
        <end position="885"/>
    </location>
</feature>
<proteinExistence type="predicted"/>
<keyword evidence="5" id="KW-1185">Reference proteome</keyword>
<evidence type="ECO:0000259" key="4">
    <source>
        <dbReference type="PROSITE" id="PS51635"/>
    </source>
</evidence>
<dbReference type="PROSITE" id="PS51635">
    <property type="entry name" value="PNPLA"/>
    <property type="match status" value="1"/>
</dbReference>
<dbReference type="Proteomes" id="UP001652582">
    <property type="component" value="Chromosome 6"/>
</dbReference>
<protein>
    <submittedName>
        <fullName evidence="6">Uncharacterized protein LOC112053492 isoform X1</fullName>
    </submittedName>
</protein>
<dbReference type="SUPFAM" id="SSF52151">
    <property type="entry name" value="FabD/lysophospholipase-like"/>
    <property type="match status" value="1"/>
</dbReference>
<keyword evidence="2" id="KW-0378">Hydrolase</keyword>
<evidence type="ECO:0000313" key="6">
    <source>
        <dbReference type="RefSeq" id="XP_052738211.1"/>
    </source>
</evidence>
<dbReference type="InterPro" id="IPR001611">
    <property type="entry name" value="Leu-rich_rpt"/>
</dbReference>
<feature type="compositionally biased region" description="Low complexity" evidence="3">
    <location>
        <begin position="849"/>
        <end position="882"/>
    </location>
</feature>
<dbReference type="GeneID" id="112053492"/>
<dbReference type="InterPro" id="IPR033562">
    <property type="entry name" value="PLPL"/>
</dbReference>
<name>A0ABM3LGL3_BICAN</name>
<dbReference type="PRINTS" id="PR02062">
    <property type="entry name" value="CENTROSOME78"/>
</dbReference>
<accession>A0ABM3LGL3</accession>
<dbReference type="PANTHER" id="PTHR12406:SF41">
    <property type="entry name" value="BRUMMER, ISOFORM B-RELATED"/>
    <property type="match status" value="1"/>
</dbReference>
<dbReference type="RefSeq" id="XP_052738211.1">
    <property type="nucleotide sequence ID" value="XM_052882251.1"/>
</dbReference>
<keyword evidence="2" id="KW-0442">Lipid degradation</keyword>
<dbReference type="InterPro" id="IPR032675">
    <property type="entry name" value="LRR_dom_sf"/>
</dbReference>
<sequence length="1103" mass="123931">MNLSFAGCGFLGIYHVGVAVCLKKYAPQLLIGNISGASFGALSACCLLCNLPIGDITSDVLRIVGEARAGSLGPFSPSFSIQNLLLEGMQNHIPHNAHEIVSGKLHISLTRVYDGNNVIVSEFPTREDLLQALLASCFVPVFSGMLPPRFHGIRYMDGGFSDNLPVLDENTITVSPFCGESDICPRDVSSQLFHVNIANTSIELSRQNINRFARILFPPKPEVLSNMCKQGFDDALRYLHSNKLISCTRCLEVQTTFRLQDVLDDSAYEYDPECEQCKTHREVALVDDLPDTVMTIFQQAIDSANTGIVNWVMRQRGMRCVSLLTLPYRVPVDIMYATVTNYVGDKVETHAVQYTVVGSMHVRRKVCIRHNNVMTRFVACTPKMSKSLWKLSWKLLRQLHAFVYSAHDRSDAARIYLKLSNHREEHHRLDKRRASELRASYGDVPADNTFEHIFNVTANNDALLAYYYLDSDNKMKMTEIYDVTDADTDAVQSPTERDANTRLEYDNEDWSGALMADDVLEHIDCERLAKTVNKRAVILTNFMLSNLMEAISQLLCNTTLLTSLQIEGLPLKIPYLNPLNEALLRNTSLQHLYLPRCLIGDAGCLAICKAVRCLPNILTMDLSGCELTPLGAGYIADLLKYQKIHRYSENWVHTLRYRLPELDTMAGLRRITLCGNTQLGDAGLGKLLDVLADDLWIKALDVQNCGLTEESAAAVLQMMASNTTIVVLDVRHNVLSSESLSKIRSALRQNERGIGAQYSWLGNLSSSSSEGRIIKSVPSKNGITKDRAPAHIKTAPSKYNVKSNIVKKERDYTELLEEQLQDETSHRRQLEELNERLVQQMKSLKQQQIQLWQNSPSSSSEQSFQGSSRSGDLSNSSGSSSSVPIDQSTLSYIQQAFKDIYAFIKNNQCHGQCHLDIFEEEESEEQKELIEPIAITEVEKTDVRDVRVNIVPKKAQSTHWKLTENVKKKKITQSAHLLGATQRHVKKETTLEMVERQMGDTTDVVRDDVIKEVIAAEKDPKRNIQDSPRSSVVSDSSDTLVYSPKSPHTERVYHSPCVETVYESPRRESVNRSIAGDSRENTTYQHYNLNPRNVLYSSSDEDS</sequence>
<dbReference type="PANTHER" id="PTHR12406">
    <property type="entry name" value="CALCIUM-INDEPENDENT PHOSPHOLIPASE A2 IPLA2 -RELATED"/>
    <property type="match status" value="1"/>
</dbReference>
<feature type="region of interest" description="Disordered" evidence="3">
    <location>
        <begin position="1020"/>
        <end position="1051"/>
    </location>
</feature>